<reference evidence="1" key="1">
    <citation type="submission" date="2020-07" db="EMBL/GenBank/DDBJ databases">
        <title>Multicomponent nature underlies the extraordinary mechanical properties of spider dragline silk.</title>
        <authorList>
            <person name="Kono N."/>
            <person name="Nakamura H."/>
            <person name="Mori M."/>
            <person name="Yoshida Y."/>
            <person name="Ohtoshi R."/>
            <person name="Malay A.D."/>
            <person name="Moran D.A.P."/>
            <person name="Tomita M."/>
            <person name="Numata K."/>
            <person name="Arakawa K."/>
        </authorList>
    </citation>
    <scope>NUCLEOTIDE SEQUENCE</scope>
</reference>
<gene>
    <name evidence="1" type="ORF">TNCT_154591</name>
</gene>
<name>A0A8X6H1J3_TRICU</name>
<evidence type="ECO:0000313" key="1">
    <source>
        <dbReference type="EMBL" id="GFR15541.1"/>
    </source>
</evidence>
<protein>
    <submittedName>
        <fullName evidence="1">Uncharacterized protein</fullName>
    </submittedName>
</protein>
<proteinExistence type="predicted"/>
<dbReference type="AlphaFoldDB" id="A0A8X6H1J3"/>
<dbReference type="Proteomes" id="UP000887116">
    <property type="component" value="Unassembled WGS sequence"/>
</dbReference>
<dbReference type="EMBL" id="BMAO01027258">
    <property type="protein sequence ID" value="GFR15541.1"/>
    <property type="molecule type" value="Genomic_DNA"/>
</dbReference>
<keyword evidence="2" id="KW-1185">Reference proteome</keyword>
<organism evidence="1 2">
    <name type="scientific">Trichonephila clavata</name>
    <name type="common">Joro spider</name>
    <name type="synonym">Nephila clavata</name>
    <dbReference type="NCBI Taxonomy" id="2740835"/>
    <lineage>
        <taxon>Eukaryota</taxon>
        <taxon>Metazoa</taxon>
        <taxon>Ecdysozoa</taxon>
        <taxon>Arthropoda</taxon>
        <taxon>Chelicerata</taxon>
        <taxon>Arachnida</taxon>
        <taxon>Araneae</taxon>
        <taxon>Araneomorphae</taxon>
        <taxon>Entelegynae</taxon>
        <taxon>Araneoidea</taxon>
        <taxon>Nephilidae</taxon>
        <taxon>Trichonephila</taxon>
    </lineage>
</organism>
<accession>A0A8X6H1J3</accession>
<sequence>MGRDLVDFFARKLFESLVDLKISVKILKLCYSKMNAILITTLSHTFLVLIACRGQSLLDFNGNDTFFKDEA</sequence>
<comment type="caution">
    <text evidence="1">The sequence shown here is derived from an EMBL/GenBank/DDBJ whole genome shotgun (WGS) entry which is preliminary data.</text>
</comment>
<evidence type="ECO:0000313" key="2">
    <source>
        <dbReference type="Proteomes" id="UP000887116"/>
    </source>
</evidence>